<dbReference type="InterPro" id="IPR036273">
    <property type="entry name" value="CRAL/TRIO_N_dom_sf"/>
</dbReference>
<evidence type="ECO:0000313" key="3">
    <source>
        <dbReference type="EMBL" id="KAF7514467.1"/>
    </source>
</evidence>
<feature type="compositionally biased region" description="Polar residues" evidence="1">
    <location>
        <begin position="460"/>
        <end position="498"/>
    </location>
</feature>
<dbReference type="InterPro" id="IPR011074">
    <property type="entry name" value="CRAL/TRIO_N_dom"/>
</dbReference>
<accession>A0A8H7E9R4</accession>
<evidence type="ECO:0000256" key="1">
    <source>
        <dbReference type="SAM" id="MobiDB-lite"/>
    </source>
</evidence>
<sequence>MSLFKTWTGQSQRSQYSQQSNHGPQEGLSPAHSQTTSASPPQPQRYPSSRNDLYQVTSNRSNADPFAGHLNHLTPQQESQLEKFKSILHQQGLYRPATQDQPASHDDPTILRYLRARKFDINGAYAQFRDTEKWSKENKITELYENFDVQFYEKARRMYPQWTGHRDKRGIPVYVYVIKHLDAKNVNIYAKETAAYKAKLPYHSSLSTPAKMLPLFALYENLLRFTIPLCSSLEGRPNPEVPITNSNNIVDISGVGLKQFWNLKSHMQESSVLATAHYPETLDRIFIIGAPSFFPTVWGWIKRWFDPVTVNKIFILGHHEVKARLSEYIDPDDFPKKYGGNLDWDIGMDPHLDQVTREAVERNGAKGWIGGPCLWQQNQRVPVGTVNGKPRRPAKLEPVAAPAKVESTIAPKPSTIEPAPLPVETQSTVVPPISSPTMISAEAAQAPPPSLKPAQAEPLDSSNPPSMTQSKSTASTFITTPPAETSTAVPPTALNGTTKPPEESESLVVANGEVLPSGAGKPPMERFVTAAEDLSTLRTQVNSVA</sequence>
<dbReference type="Proteomes" id="UP000606974">
    <property type="component" value="Unassembled WGS sequence"/>
</dbReference>
<feature type="region of interest" description="Disordered" evidence="1">
    <location>
        <begin position="411"/>
        <end position="524"/>
    </location>
</feature>
<feature type="domain" description="CRAL-TRIO" evidence="2">
    <location>
        <begin position="151"/>
        <end position="346"/>
    </location>
</feature>
<dbReference type="SUPFAM" id="SSF46938">
    <property type="entry name" value="CRAL/TRIO N-terminal domain"/>
    <property type="match status" value="1"/>
</dbReference>
<dbReference type="Pfam" id="PF00650">
    <property type="entry name" value="CRAL_TRIO"/>
    <property type="match status" value="1"/>
</dbReference>
<dbReference type="PANTHER" id="PTHR45657">
    <property type="entry name" value="CRAL-TRIO DOMAIN-CONTAINING PROTEIN YKL091C-RELATED"/>
    <property type="match status" value="1"/>
</dbReference>
<gene>
    <name evidence="3" type="ORF">GJ744_000237</name>
</gene>
<proteinExistence type="predicted"/>
<evidence type="ECO:0000313" key="4">
    <source>
        <dbReference type="Proteomes" id="UP000606974"/>
    </source>
</evidence>
<feature type="compositionally biased region" description="Low complexity" evidence="1">
    <location>
        <begin position="10"/>
        <end position="20"/>
    </location>
</feature>
<dbReference type="InterPro" id="IPR051026">
    <property type="entry name" value="PI/PC_transfer"/>
</dbReference>
<organism evidence="3 4">
    <name type="scientific">Endocarpon pusillum</name>
    <dbReference type="NCBI Taxonomy" id="364733"/>
    <lineage>
        <taxon>Eukaryota</taxon>
        <taxon>Fungi</taxon>
        <taxon>Dikarya</taxon>
        <taxon>Ascomycota</taxon>
        <taxon>Pezizomycotina</taxon>
        <taxon>Eurotiomycetes</taxon>
        <taxon>Chaetothyriomycetidae</taxon>
        <taxon>Verrucariales</taxon>
        <taxon>Verrucariaceae</taxon>
        <taxon>Endocarpon</taxon>
    </lineage>
</organism>
<dbReference type="PROSITE" id="PS50191">
    <property type="entry name" value="CRAL_TRIO"/>
    <property type="match status" value="1"/>
</dbReference>
<dbReference type="OrthoDB" id="30289at2759"/>
<dbReference type="CDD" id="cd00170">
    <property type="entry name" value="SEC14"/>
    <property type="match status" value="1"/>
</dbReference>
<keyword evidence="4" id="KW-1185">Reference proteome</keyword>
<dbReference type="InterPro" id="IPR036865">
    <property type="entry name" value="CRAL-TRIO_dom_sf"/>
</dbReference>
<dbReference type="InterPro" id="IPR001251">
    <property type="entry name" value="CRAL-TRIO_dom"/>
</dbReference>
<evidence type="ECO:0000259" key="2">
    <source>
        <dbReference type="PROSITE" id="PS50191"/>
    </source>
</evidence>
<name>A0A8H7E9R4_9EURO</name>
<dbReference type="EMBL" id="JAACFV010000001">
    <property type="protein sequence ID" value="KAF7514467.1"/>
    <property type="molecule type" value="Genomic_DNA"/>
</dbReference>
<feature type="region of interest" description="Disordered" evidence="1">
    <location>
        <begin position="1"/>
        <end position="50"/>
    </location>
</feature>
<protein>
    <recommendedName>
        <fullName evidence="2">CRAL-TRIO domain-containing protein</fullName>
    </recommendedName>
</protein>
<dbReference type="PANTHER" id="PTHR45657:SF3">
    <property type="entry name" value="TRANSPORTER, PUTATIVE (AFU_ORTHOLOGUE AFUA_5G09260)-RELATED"/>
    <property type="match status" value="1"/>
</dbReference>
<dbReference type="Gene3D" id="1.10.8.20">
    <property type="entry name" value="N-terminal domain of phosphatidylinositol transfer protein sec14p"/>
    <property type="match status" value="1"/>
</dbReference>
<dbReference type="Gene3D" id="3.40.525.10">
    <property type="entry name" value="CRAL-TRIO lipid binding domain"/>
    <property type="match status" value="1"/>
</dbReference>
<dbReference type="AlphaFoldDB" id="A0A8H7E9R4"/>
<dbReference type="Pfam" id="PF03765">
    <property type="entry name" value="CRAL_TRIO_N"/>
    <property type="match status" value="1"/>
</dbReference>
<dbReference type="SMART" id="SM00516">
    <property type="entry name" value="SEC14"/>
    <property type="match status" value="1"/>
</dbReference>
<reference evidence="3" key="1">
    <citation type="submission" date="2020-02" db="EMBL/GenBank/DDBJ databases">
        <authorList>
            <person name="Palmer J.M."/>
        </authorList>
    </citation>
    <scope>NUCLEOTIDE SEQUENCE</scope>
    <source>
        <strain evidence="3">EPUS1.4</strain>
        <tissue evidence="3">Thallus</tissue>
    </source>
</reference>
<dbReference type="SMART" id="SM01100">
    <property type="entry name" value="CRAL_TRIO_N"/>
    <property type="match status" value="1"/>
</dbReference>
<dbReference type="SUPFAM" id="SSF52087">
    <property type="entry name" value="CRAL/TRIO domain"/>
    <property type="match status" value="1"/>
</dbReference>
<comment type="caution">
    <text evidence="3">The sequence shown here is derived from an EMBL/GenBank/DDBJ whole genome shotgun (WGS) entry which is preliminary data.</text>
</comment>